<evidence type="ECO:0000256" key="5">
    <source>
        <dbReference type="ARBA" id="ARBA00023136"/>
    </source>
</evidence>
<proteinExistence type="inferred from homology"/>
<feature type="transmembrane region" description="Helical" evidence="6">
    <location>
        <begin position="45"/>
        <end position="66"/>
    </location>
</feature>
<keyword evidence="3 6" id="KW-0812">Transmembrane</keyword>
<feature type="non-terminal residue" evidence="7">
    <location>
        <position position="1"/>
    </location>
</feature>
<evidence type="ECO:0000313" key="8">
    <source>
        <dbReference type="Proteomes" id="UP000187455"/>
    </source>
</evidence>
<evidence type="ECO:0000256" key="3">
    <source>
        <dbReference type="ARBA" id="ARBA00022692"/>
    </source>
</evidence>
<protein>
    <submittedName>
        <fullName evidence="7">Uncharacterized protein</fullName>
    </submittedName>
</protein>
<dbReference type="Proteomes" id="UP000187455">
    <property type="component" value="Unassembled WGS sequence"/>
</dbReference>
<sequence length="78" mass="8542">IWVIILLLCNLKANTSTRIMFYLLNARVHLATIADFSGIRPISVIGGYFGILLALAAFYNCSAILINKNNSLFNVPVG</sequence>
<keyword evidence="5 6" id="KW-0472">Membrane</keyword>
<evidence type="ECO:0000256" key="6">
    <source>
        <dbReference type="SAM" id="Phobius"/>
    </source>
</evidence>
<evidence type="ECO:0000256" key="4">
    <source>
        <dbReference type="ARBA" id="ARBA00022989"/>
    </source>
</evidence>
<dbReference type="AlphaFoldDB" id="A0A1R0GLT7"/>
<dbReference type="OrthoDB" id="3648309at2759"/>
<dbReference type="InterPro" id="IPR000791">
    <property type="entry name" value="Gpr1/Fun34/SatP-like"/>
</dbReference>
<keyword evidence="8" id="KW-1185">Reference proteome</keyword>
<keyword evidence="4 6" id="KW-1133">Transmembrane helix</keyword>
<dbReference type="PANTHER" id="PTHR31123:SF1">
    <property type="entry name" value="ACCUMULATION OF DYADS PROTEIN 2-RELATED"/>
    <property type="match status" value="1"/>
</dbReference>
<name>A0A1R0GLT7_9FUNG</name>
<dbReference type="PANTHER" id="PTHR31123">
    <property type="entry name" value="ACCUMULATION OF DYADS PROTEIN 2-RELATED"/>
    <property type="match status" value="1"/>
</dbReference>
<organism evidence="7 8">
    <name type="scientific">Smittium mucronatum</name>
    <dbReference type="NCBI Taxonomy" id="133383"/>
    <lineage>
        <taxon>Eukaryota</taxon>
        <taxon>Fungi</taxon>
        <taxon>Fungi incertae sedis</taxon>
        <taxon>Zoopagomycota</taxon>
        <taxon>Kickxellomycotina</taxon>
        <taxon>Harpellomycetes</taxon>
        <taxon>Harpellales</taxon>
        <taxon>Legeriomycetaceae</taxon>
        <taxon>Smittium</taxon>
    </lineage>
</organism>
<reference evidence="7 8" key="1">
    <citation type="journal article" date="2016" name="Mol. Biol. Evol.">
        <title>Genome-Wide Survey of Gut Fungi (Harpellales) Reveals the First Horizontally Transferred Ubiquitin Gene from a Mosquito Host.</title>
        <authorList>
            <person name="Wang Y."/>
            <person name="White M.M."/>
            <person name="Kvist S."/>
            <person name="Moncalvo J.M."/>
        </authorList>
    </citation>
    <scope>NUCLEOTIDE SEQUENCE [LARGE SCALE GENOMIC DNA]</scope>
    <source>
        <strain evidence="7 8">ALG-7-W6</strain>
    </source>
</reference>
<gene>
    <name evidence="7" type="ORF">AYI68_g8128</name>
</gene>
<comment type="similarity">
    <text evidence="2">Belongs to the acetate uptake transporter (AceTr) (TC 2.A.96) family.</text>
</comment>
<comment type="subcellular location">
    <subcellularLocation>
        <location evidence="1">Membrane</location>
        <topology evidence="1">Multi-pass membrane protein</topology>
    </subcellularLocation>
</comment>
<dbReference type="Pfam" id="PF01184">
    <property type="entry name" value="Gpr1_Fun34_YaaH"/>
    <property type="match status" value="1"/>
</dbReference>
<dbReference type="InterPro" id="IPR051633">
    <property type="entry name" value="AceTr"/>
</dbReference>
<accession>A0A1R0GLT7</accession>
<evidence type="ECO:0000256" key="1">
    <source>
        <dbReference type="ARBA" id="ARBA00004141"/>
    </source>
</evidence>
<dbReference type="EMBL" id="LSSL01007636">
    <property type="protein sequence ID" value="OLY77837.1"/>
    <property type="molecule type" value="Genomic_DNA"/>
</dbReference>
<comment type="caution">
    <text evidence="7">The sequence shown here is derived from an EMBL/GenBank/DDBJ whole genome shotgun (WGS) entry which is preliminary data.</text>
</comment>
<evidence type="ECO:0000256" key="2">
    <source>
        <dbReference type="ARBA" id="ARBA00005587"/>
    </source>
</evidence>
<evidence type="ECO:0000313" key="7">
    <source>
        <dbReference type="EMBL" id="OLY77837.1"/>
    </source>
</evidence>
<dbReference type="GO" id="GO:0005886">
    <property type="term" value="C:plasma membrane"/>
    <property type="evidence" value="ECO:0007669"/>
    <property type="project" value="TreeGrafter"/>
</dbReference>
<dbReference type="GO" id="GO:0015123">
    <property type="term" value="F:acetate transmembrane transporter activity"/>
    <property type="evidence" value="ECO:0007669"/>
    <property type="project" value="TreeGrafter"/>
</dbReference>